<dbReference type="Proteomes" id="UP001208935">
    <property type="component" value="Unassembled WGS sequence"/>
</dbReference>
<dbReference type="InterPro" id="IPR000653">
    <property type="entry name" value="DegT/StrS_aminotransferase"/>
</dbReference>
<keyword evidence="2" id="KW-0032">Aminotransferase</keyword>
<reference evidence="3" key="1">
    <citation type="submission" date="2023-07" db="EMBL/GenBank/DDBJ databases">
        <title>Verminephrobacter genomes.</title>
        <authorList>
            <person name="Lund M.B."/>
        </authorList>
    </citation>
    <scope>NUCLEOTIDE SEQUENCE [LARGE SCALE GENOMIC DNA]</scope>
    <source>
        <strain evidence="3">AtM5-05</strain>
    </source>
</reference>
<evidence type="ECO:0000313" key="2">
    <source>
        <dbReference type="EMBL" id="MCW5320008.1"/>
    </source>
</evidence>
<dbReference type="SUPFAM" id="SSF53383">
    <property type="entry name" value="PLP-dependent transferases"/>
    <property type="match status" value="1"/>
</dbReference>
<dbReference type="GeneID" id="77322730"/>
<keyword evidence="1" id="KW-0663">Pyridoxal phosphate</keyword>
<dbReference type="CDD" id="cd00616">
    <property type="entry name" value="AHBA_syn"/>
    <property type="match status" value="1"/>
</dbReference>
<comment type="caution">
    <text evidence="2">The sequence shown here is derived from an EMBL/GenBank/DDBJ whole genome shotgun (WGS) entry which is preliminary data.</text>
</comment>
<evidence type="ECO:0000256" key="1">
    <source>
        <dbReference type="RuleBase" id="RU004508"/>
    </source>
</evidence>
<protein>
    <submittedName>
        <fullName evidence="2">LegC family aminotransferase</fullName>
    </submittedName>
</protein>
<accession>A0ABT3KNX3</accession>
<sequence length="394" mass="41977">MTHSATSSEIIAAITAVLGNAPRPVALHEPLFVGHENAYVTSCIDAGWVSSVGSFVNRFENDLAAFCGAQHAVVMVNGTCAMHAALMVSGVQAGDEVLVPALTFVATANAVVHAGAVPHFVDVEESALGVDPVALRSHLEGVALRQSGHTVNRLTGRRIRALMPVHVFGHPCRLEELAAIAQEWGLQLIEDATEALGSTVDGRPVGGRHTAVFSFNGNKIITTGGGGGVTTNDEDLYLRLKHLTTAAKQPHAWAFLHDEVGYNYRMPNLNAALGCAQLEQAPRFLAAKRALAAAYARAFTGLSGLRILPSPPGTESNYWLVTLLAENADPGWLDTTLQALHGAGLQCRPVWQPLHLLPMYHHHPRSPLPRTESLAQRIISLPSSVRLGLPLLPA</sequence>
<dbReference type="InterPro" id="IPR015421">
    <property type="entry name" value="PyrdxlP-dep_Trfase_major"/>
</dbReference>
<dbReference type="InterPro" id="IPR015422">
    <property type="entry name" value="PyrdxlP-dep_Trfase_small"/>
</dbReference>
<dbReference type="RefSeq" id="WP_010106047.1">
    <property type="nucleotide sequence ID" value="NZ_QZCV01000003.1"/>
</dbReference>
<name>A0ABT3KNX3_9BURK</name>
<gene>
    <name evidence="2" type="ORF">D5039_02100</name>
</gene>
<evidence type="ECO:0000313" key="3">
    <source>
        <dbReference type="Proteomes" id="UP001208935"/>
    </source>
</evidence>
<dbReference type="PIRSF" id="PIRSF000390">
    <property type="entry name" value="PLP_StrS"/>
    <property type="match status" value="1"/>
</dbReference>
<organism evidence="2 3">
    <name type="scientific">Verminephrobacter aporrectodeae subsp. tuberculatae</name>
    <dbReference type="NCBI Taxonomy" id="1110392"/>
    <lineage>
        <taxon>Bacteria</taxon>
        <taxon>Pseudomonadati</taxon>
        <taxon>Pseudomonadota</taxon>
        <taxon>Betaproteobacteria</taxon>
        <taxon>Burkholderiales</taxon>
        <taxon>Comamonadaceae</taxon>
        <taxon>Verminephrobacter</taxon>
    </lineage>
</organism>
<dbReference type="Pfam" id="PF01041">
    <property type="entry name" value="DegT_DnrJ_EryC1"/>
    <property type="match status" value="1"/>
</dbReference>
<dbReference type="PANTHER" id="PTHR30244:SF30">
    <property type="entry name" value="BLR5990 PROTEIN"/>
    <property type="match status" value="1"/>
</dbReference>
<comment type="similarity">
    <text evidence="1">Belongs to the DegT/DnrJ/EryC1 family.</text>
</comment>
<dbReference type="GO" id="GO:0008483">
    <property type="term" value="F:transaminase activity"/>
    <property type="evidence" value="ECO:0007669"/>
    <property type="project" value="UniProtKB-KW"/>
</dbReference>
<dbReference type="Gene3D" id="3.40.640.10">
    <property type="entry name" value="Type I PLP-dependent aspartate aminotransferase-like (Major domain)"/>
    <property type="match status" value="1"/>
</dbReference>
<keyword evidence="3" id="KW-1185">Reference proteome</keyword>
<proteinExistence type="inferred from homology"/>
<dbReference type="Gene3D" id="3.90.1150.10">
    <property type="entry name" value="Aspartate Aminotransferase, domain 1"/>
    <property type="match status" value="1"/>
</dbReference>
<keyword evidence="2" id="KW-0808">Transferase</keyword>
<dbReference type="InterPro" id="IPR026385">
    <property type="entry name" value="LegC-like"/>
</dbReference>
<dbReference type="InterPro" id="IPR015424">
    <property type="entry name" value="PyrdxlP-dep_Trfase"/>
</dbReference>
<dbReference type="EMBL" id="QZCW01000001">
    <property type="protein sequence ID" value="MCW5320008.1"/>
    <property type="molecule type" value="Genomic_DNA"/>
</dbReference>
<dbReference type="NCBIfam" id="TIGR04181">
    <property type="entry name" value="NHT_00031"/>
    <property type="match status" value="1"/>
</dbReference>
<dbReference type="PANTHER" id="PTHR30244">
    <property type="entry name" value="TRANSAMINASE"/>
    <property type="match status" value="1"/>
</dbReference>